<comment type="caution">
    <text evidence="2">The sequence shown here is derived from an EMBL/GenBank/DDBJ whole genome shotgun (WGS) entry which is preliminary data.</text>
</comment>
<dbReference type="InterPro" id="IPR038488">
    <property type="entry name" value="Integrase_DNA-bd_sf"/>
</dbReference>
<dbReference type="Gene3D" id="3.30.160.390">
    <property type="entry name" value="Integrase, DNA-binding domain"/>
    <property type="match status" value="1"/>
</dbReference>
<dbReference type="RefSeq" id="WP_201290836.1">
    <property type="nucleotide sequence ID" value="NZ_WTYM01000008.1"/>
</dbReference>
<evidence type="ECO:0000313" key="3">
    <source>
        <dbReference type="Proteomes" id="UP000433652"/>
    </source>
</evidence>
<protein>
    <recommendedName>
        <fullName evidence="1">Integrase DNA-binding domain-containing protein</fullName>
    </recommendedName>
</protein>
<keyword evidence="3" id="KW-1185">Reference proteome</keyword>
<feature type="domain" description="Integrase DNA-binding" evidence="1">
    <location>
        <begin position="3"/>
        <end position="62"/>
    </location>
</feature>
<reference evidence="2 3" key="1">
    <citation type="submission" date="2019-12" db="EMBL/GenBank/DDBJ databases">
        <title>Genomic-based taxomic classification of the family Erythrobacteraceae.</title>
        <authorList>
            <person name="Xu L."/>
        </authorList>
    </citation>
    <scope>NUCLEOTIDE SEQUENCE [LARGE SCALE GENOMIC DNA]</scope>
    <source>
        <strain evidence="2 3">MCCC 1K01500</strain>
    </source>
</reference>
<dbReference type="Pfam" id="PF13356">
    <property type="entry name" value="Arm-DNA-bind_3"/>
    <property type="match status" value="1"/>
</dbReference>
<organism evidence="2 3">
    <name type="scientific">Croceibacterium salegens</name>
    <dbReference type="NCBI Taxonomy" id="1737568"/>
    <lineage>
        <taxon>Bacteria</taxon>
        <taxon>Pseudomonadati</taxon>
        <taxon>Pseudomonadota</taxon>
        <taxon>Alphaproteobacteria</taxon>
        <taxon>Sphingomonadales</taxon>
        <taxon>Erythrobacteraceae</taxon>
        <taxon>Croceibacterium</taxon>
    </lineage>
</organism>
<accession>A0A6I4SQP2</accession>
<dbReference type="InterPro" id="IPR025166">
    <property type="entry name" value="Integrase_DNA_bind_dom"/>
</dbReference>
<dbReference type="AlphaFoldDB" id="A0A6I4SQP2"/>
<gene>
    <name evidence="2" type="ORF">GRI89_00100</name>
</gene>
<sequence length="86" mass="9702">MALTDLQLKQACPKDRDWKICDGGGLYVLICPNDSKRWNLKFCFSGKEKKLSLGLCPDLGRLPNSRVFGGPRSANWILSQRVQDYA</sequence>
<evidence type="ECO:0000313" key="2">
    <source>
        <dbReference type="EMBL" id="MXO57949.1"/>
    </source>
</evidence>
<evidence type="ECO:0000259" key="1">
    <source>
        <dbReference type="Pfam" id="PF13356"/>
    </source>
</evidence>
<name>A0A6I4SQP2_9SPHN</name>
<dbReference type="EMBL" id="WTYM01000008">
    <property type="protein sequence ID" value="MXO57949.1"/>
    <property type="molecule type" value="Genomic_DNA"/>
</dbReference>
<dbReference type="Proteomes" id="UP000433652">
    <property type="component" value="Unassembled WGS sequence"/>
</dbReference>
<feature type="non-terminal residue" evidence="2">
    <location>
        <position position="86"/>
    </location>
</feature>
<proteinExistence type="predicted"/>